<dbReference type="Proteomes" id="UP000823960">
    <property type="component" value="Unassembled WGS sequence"/>
</dbReference>
<evidence type="ECO:0000313" key="8">
    <source>
        <dbReference type="EMBL" id="HIV10578.1"/>
    </source>
</evidence>
<evidence type="ECO:0000256" key="4">
    <source>
        <dbReference type="ARBA" id="ARBA00035206"/>
    </source>
</evidence>
<dbReference type="PANTHER" id="PTHR12903">
    <property type="entry name" value="MITOCHONDRIAL RIBOSOMAL PROTEIN L24"/>
    <property type="match status" value="1"/>
</dbReference>
<dbReference type="InterPro" id="IPR014722">
    <property type="entry name" value="Rib_uL2_dom2"/>
</dbReference>
<dbReference type="HAMAP" id="MF_01326_B">
    <property type="entry name" value="Ribosomal_uL24_B"/>
    <property type="match status" value="1"/>
</dbReference>
<dbReference type="GO" id="GO:0005840">
    <property type="term" value="C:ribosome"/>
    <property type="evidence" value="ECO:0007669"/>
    <property type="project" value="UniProtKB-KW"/>
</dbReference>
<keyword evidence="3 5" id="KW-0687">Ribonucleoprotein</keyword>
<name>A0A9D1NQR5_9FIRM</name>
<dbReference type="InterPro" id="IPR005825">
    <property type="entry name" value="Ribosomal_uL24_CS"/>
</dbReference>
<dbReference type="GO" id="GO:1990904">
    <property type="term" value="C:ribonucleoprotein complex"/>
    <property type="evidence" value="ECO:0007669"/>
    <property type="project" value="UniProtKB-KW"/>
</dbReference>
<dbReference type="Pfam" id="PF00467">
    <property type="entry name" value="KOW"/>
    <property type="match status" value="1"/>
</dbReference>
<evidence type="ECO:0000256" key="3">
    <source>
        <dbReference type="ARBA" id="ARBA00023274"/>
    </source>
</evidence>
<evidence type="ECO:0000259" key="7">
    <source>
        <dbReference type="SMART" id="SM00739"/>
    </source>
</evidence>
<dbReference type="InterPro" id="IPR041988">
    <property type="entry name" value="Ribosomal_uL24_KOW"/>
</dbReference>
<dbReference type="GO" id="GO:0019843">
    <property type="term" value="F:rRNA binding"/>
    <property type="evidence" value="ECO:0007669"/>
    <property type="project" value="UniProtKB-UniRule"/>
</dbReference>
<organism evidence="8 9">
    <name type="scientific">Candidatus Faeciplasma avium</name>
    <dbReference type="NCBI Taxonomy" id="2840798"/>
    <lineage>
        <taxon>Bacteria</taxon>
        <taxon>Bacillati</taxon>
        <taxon>Bacillota</taxon>
        <taxon>Clostridia</taxon>
        <taxon>Eubacteriales</taxon>
        <taxon>Oscillospiraceae</taxon>
        <taxon>Oscillospiraceae incertae sedis</taxon>
        <taxon>Candidatus Faeciplasma</taxon>
    </lineage>
</organism>
<feature type="domain" description="KOW" evidence="7">
    <location>
        <begin position="5"/>
        <end position="32"/>
    </location>
</feature>
<comment type="function">
    <text evidence="5">One of two assembly initiator proteins, it binds directly to the 5'-end of the 23S rRNA, where it nucleates assembly of the 50S subunit.</text>
</comment>
<evidence type="ECO:0000313" key="9">
    <source>
        <dbReference type="Proteomes" id="UP000823960"/>
    </source>
</evidence>
<protein>
    <recommendedName>
        <fullName evidence="4 5">Large ribosomal subunit protein uL24</fullName>
    </recommendedName>
</protein>
<dbReference type="Pfam" id="PF17136">
    <property type="entry name" value="ribosomal_L24"/>
    <property type="match status" value="1"/>
</dbReference>
<dbReference type="InterPro" id="IPR008991">
    <property type="entry name" value="Translation_prot_SH3-like_sf"/>
</dbReference>
<comment type="subunit">
    <text evidence="5">Part of the 50S ribosomal subunit.</text>
</comment>
<dbReference type="GO" id="GO:0006412">
    <property type="term" value="P:translation"/>
    <property type="evidence" value="ECO:0007669"/>
    <property type="project" value="UniProtKB-UniRule"/>
</dbReference>
<dbReference type="AlphaFoldDB" id="A0A9D1NQR5"/>
<dbReference type="EMBL" id="DVOL01000036">
    <property type="protein sequence ID" value="HIV10578.1"/>
    <property type="molecule type" value="Genomic_DNA"/>
</dbReference>
<gene>
    <name evidence="5" type="primary">rplX</name>
    <name evidence="8" type="ORF">IAD28_02645</name>
</gene>
<dbReference type="Gene3D" id="2.30.30.30">
    <property type="match status" value="1"/>
</dbReference>
<keyword evidence="5" id="KW-0699">rRNA-binding</keyword>
<dbReference type="CDD" id="cd06089">
    <property type="entry name" value="KOW_RPL26"/>
    <property type="match status" value="1"/>
</dbReference>
<dbReference type="PROSITE" id="PS01108">
    <property type="entry name" value="RIBOSOMAL_L24"/>
    <property type="match status" value="1"/>
</dbReference>
<keyword evidence="2 5" id="KW-0689">Ribosomal protein</keyword>
<comment type="function">
    <text evidence="5">One of the proteins that surrounds the polypeptide exit tunnel on the outside of the subunit.</text>
</comment>
<sequence length="106" mass="11295">MNKVHVKTGDSVVILSGKDKGKTGKVLAVSPKEGKVIVEGCNIATKSVKPRRQGQAGGIVKAEAAMYSSKVALMCPKCKKGVRYGVKLNEDGKKIRICRHCGAELE</sequence>
<dbReference type="InterPro" id="IPR057264">
    <property type="entry name" value="Ribosomal_uL24_C"/>
</dbReference>
<comment type="caution">
    <text evidence="8">The sequence shown here is derived from an EMBL/GenBank/DDBJ whole genome shotgun (WGS) entry which is preliminary data.</text>
</comment>
<proteinExistence type="inferred from homology"/>
<keyword evidence="5" id="KW-0694">RNA-binding</keyword>
<dbReference type="SMART" id="SM00739">
    <property type="entry name" value="KOW"/>
    <property type="match status" value="1"/>
</dbReference>
<dbReference type="GO" id="GO:0003735">
    <property type="term" value="F:structural constituent of ribosome"/>
    <property type="evidence" value="ECO:0007669"/>
    <property type="project" value="InterPro"/>
</dbReference>
<dbReference type="InterPro" id="IPR005824">
    <property type="entry name" value="KOW"/>
</dbReference>
<evidence type="ECO:0000256" key="2">
    <source>
        <dbReference type="ARBA" id="ARBA00022980"/>
    </source>
</evidence>
<dbReference type="InterPro" id="IPR003256">
    <property type="entry name" value="Ribosomal_uL24"/>
</dbReference>
<comment type="similarity">
    <text evidence="1 5 6">Belongs to the universal ribosomal protein uL24 family.</text>
</comment>
<evidence type="ECO:0000256" key="6">
    <source>
        <dbReference type="RuleBase" id="RU003477"/>
    </source>
</evidence>
<accession>A0A9D1NQR5</accession>
<reference evidence="8" key="2">
    <citation type="journal article" date="2021" name="PeerJ">
        <title>Extensive microbial diversity within the chicken gut microbiome revealed by metagenomics and culture.</title>
        <authorList>
            <person name="Gilroy R."/>
            <person name="Ravi A."/>
            <person name="Getino M."/>
            <person name="Pursley I."/>
            <person name="Horton D.L."/>
            <person name="Alikhan N.F."/>
            <person name="Baker D."/>
            <person name="Gharbi K."/>
            <person name="Hall N."/>
            <person name="Watson M."/>
            <person name="Adriaenssens E.M."/>
            <person name="Foster-Nyarko E."/>
            <person name="Jarju S."/>
            <person name="Secka A."/>
            <person name="Antonio M."/>
            <person name="Oren A."/>
            <person name="Chaudhuri R.R."/>
            <person name="La Ragione R."/>
            <person name="Hildebrand F."/>
            <person name="Pallen M.J."/>
        </authorList>
    </citation>
    <scope>NUCLEOTIDE SEQUENCE</scope>
    <source>
        <strain evidence="8">1370</strain>
    </source>
</reference>
<evidence type="ECO:0000256" key="5">
    <source>
        <dbReference type="HAMAP-Rule" id="MF_01326"/>
    </source>
</evidence>
<dbReference type="NCBIfam" id="TIGR01079">
    <property type="entry name" value="rplX_bact"/>
    <property type="match status" value="1"/>
</dbReference>
<evidence type="ECO:0000256" key="1">
    <source>
        <dbReference type="ARBA" id="ARBA00010618"/>
    </source>
</evidence>
<dbReference type="SUPFAM" id="SSF50104">
    <property type="entry name" value="Translation proteins SH3-like domain"/>
    <property type="match status" value="1"/>
</dbReference>
<reference evidence="8" key="1">
    <citation type="submission" date="2020-10" db="EMBL/GenBank/DDBJ databases">
        <authorList>
            <person name="Gilroy R."/>
        </authorList>
    </citation>
    <scope>NUCLEOTIDE SEQUENCE</scope>
    <source>
        <strain evidence="8">1370</strain>
    </source>
</reference>